<evidence type="ECO:0000313" key="1">
    <source>
        <dbReference type="EMBL" id="MCH4562527.1"/>
    </source>
</evidence>
<gene>
    <name evidence="1" type="ORF">MKP05_05175</name>
</gene>
<organism evidence="1 2">
    <name type="scientific">Halomonas flagellata</name>
    <dbReference type="NCBI Taxonomy" id="2920385"/>
    <lineage>
        <taxon>Bacteria</taxon>
        <taxon>Pseudomonadati</taxon>
        <taxon>Pseudomonadota</taxon>
        <taxon>Gammaproteobacteria</taxon>
        <taxon>Oceanospirillales</taxon>
        <taxon>Halomonadaceae</taxon>
        <taxon>Halomonas</taxon>
    </lineage>
</organism>
<dbReference type="Proteomes" id="UP001202117">
    <property type="component" value="Unassembled WGS sequence"/>
</dbReference>
<reference evidence="1 2" key="1">
    <citation type="submission" date="2022-02" db="EMBL/GenBank/DDBJ databases">
        <title>Halomonas fukangensis sp. nov., a halophilic bacterium isolated from a bulk soil of Kalidium foliatum at Fukang.</title>
        <authorList>
            <person name="Huang Y."/>
        </authorList>
    </citation>
    <scope>NUCLEOTIDE SEQUENCE [LARGE SCALE GENOMIC DNA]</scope>
    <source>
        <strain evidence="1 2">EGI 63088</strain>
    </source>
</reference>
<comment type="caution">
    <text evidence="1">The sequence shown here is derived from an EMBL/GenBank/DDBJ whole genome shotgun (WGS) entry which is preliminary data.</text>
</comment>
<evidence type="ECO:0000313" key="2">
    <source>
        <dbReference type="Proteomes" id="UP001202117"/>
    </source>
</evidence>
<protein>
    <recommendedName>
        <fullName evidence="3">Allene oxide cyclase barrel-like domain-containing protein</fullName>
    </recommendedName>
</protein>
<proteinExistence type="predicted"/>
<keyword evidence="2" id="KW-1185">Reference proteome</keyword>
<dbReference type="EMBL" id="JAKVPY010000005">
    <property type="protein sequence ID" value="MCH4562527.1"/>
    <property type="molecule type" value="Genomic_DNA"/>
</dbReference>
<name>A0ABS9RRQ1_9GAMM</name>
<accession>A0ABS9RRQ1</accession>
<sequence length="174" mass="18489">MRQPRVTRDLTKAIVLVAGIGATLSLASAEPVKIEATVMPKEEVRLDFADGSKRFVQLLNREGEAIGSGPLDGTTVTEYGMHDILPGVGGDANGYLVFTAGEGDIAYIKWLLRAVFVPGPEGKPSLLNNGLWEVVGGTGQFEGLNGAGTFHVEFPSQTNRVFVLEGEMLSAAEE</sequence>
<evidence type="ECO:0008006" key="3">
    <source>
        <dbReference type="Google" id="ProtNLM"/>
    </source>
</evidence>
<dbReference type="RefSeq" id="WP_240567336.1">
    <property type="nucleotide sequence ID" value="NZ_JAKVPY010000005.1"/>
</dbReference>